<keyword evidence="2" id="KW-1185">Reference proteome</keyword>
<reference evidence="1 2" key="1">
    <citation type="journal article" date="2022" name="Allergy">
        <title>Genome assembly and annotation of Periplaneta americana reveal a comprehensive cockroach allergen profile.</title>
        <authorList>
            <person name="Wang L."/>
            <person name="Xiong Q."/>
            <person name="Saelim N."/>
            <person name="Wang L."/>
            <person name="Nong W."/>
            <person name="Wan A.T."/>
            <person name="Shi M."/>
            <person name="Liu X."/>
            <person name="Cao Q."/>
            <person name="Hui J.H.L."/>
            <person name="Sookrung N."/>
            <person name="Leung T.F."/>
            <person name="Tungtrongchitr A."/>
            <person name="Tsui S.K.W."/>
        </authorList>
    </citation>
    <scope>NUCLEOTIDE SEQUENCE [LARGE SCALE GENOMIC DNA]</scope>
    <source>
        <strain evidence="1">PWHHKU_190912</strain>
    </source>
</reference>
<organism evidence="1 2">
    <name type="scientific">Periplaneta americana</name>
    <name type="common">American cockroach</name>
    <name type="synonym">Blatta americana</name>
    <dbReference type="NCBI Taxonomy" id="6978"/>
    <lineage>
        <taxon>Eukaryota</taxon>
        <taxon>Metazoa</taxon>
        <taxon>Ecdysozoa</taxon>
        <taxon>Arthropoda</taxon>
        <taxon>Hexapoda</taxon>
        <taxon>Insecta</taxon>
        <taxon>Pterygota</taxon>
        <taxon>Neoptera</taxon>
        <taxon>Polyneoptera</taxon>
        <taxon>Dictyoptera</taxon>
        <taxon>Blattodea</taxon>
        <taxon>Blattoidea</taxon>
        <taxon>Blattidae</taxon>
        <taxon>Blattinae</taxon>
        <taxon>Periplaneta</taxon>
    </lineage>
</organism>
<evidence type="ECO:0000313" key="1">
    <source>
        <dbReference type="EMBL" id="KAJ4450396.1"/>
    </source>
</evidence>
<evidence type="ECO:0000313" key="2">
    <source>
        <dbReference type="Proteomes" id="UP001148838"/>
    </source>
</evidence>
<name>A0ABQ8TW80_PERAM</name>
<accession>A0ABQ8TW80</accession>
<comment type="caution">
    <text evidence="1">The sequence shown here is derived from an EMBL/GenBank/DDBJ whole genome shotgun (WGS) entry which is preliminary data.</text>
</comment>
<dbReference type="Proteomes" id="UP001148838">
    <property type="component" value="Unassembled WGS sequence"/>
</dbReference>
<sequence length="152" mass="17386">MASLCEESNELLSSLKAIFNYDFVREELSQQEYKRGYWRSTLLLGHHLRTIRPKSTLVTATYRENDARQRRRPTIPPLPPAGEFMVPAPGTVPPLQPAEVAAEDRKNMAARASVGGNVQRTHKAASKTWQHTQREKRITISCNQIMLYQLLR</sequence>
<proteinExistence type="predicted"/>
<gene>
    <name evidence="1" type="ORF">ANN_01820</name>
</gene>
<dbReference type="EMBL" id="JAJSOF020000003">
    <property type="protein sequence ID" value="KAJ4450396.1"/>
    <property type="molecule type" value="Genomic_DNA"/>
</dbReference>
<protein>
    <submittedName>
        <fullName evidence="1">Uncharacterized protein</fullName>
    </submittedName>
</protein>